<accession>A0A1G6J690</accession>
<name>A0A1G6J690_NIADE</name>
<dbReference type="AlphaFoldDB" id="A0A1G6J690"/>
<reference evidence="2" key="1">
    <citation type="submission" date="2016-10" db="EMBL/GenBank/DDBJ databases">
        <authorList>
            <person name="Varghese N."/>
            <person name="Submissions S."/>
        </authorList>
    </citation>
    <scope>NUCLEOTIDE SEQUENCE [LARGE SCALE GENOMIC DNA]</scope>
    <source>
        <strain evidence="2">DSM 25811 / CCM 8410 / LMG 26954 / E90</strain>
    </source>
</reference>
<evidence type="ECO:0000313" key="1">
    <source>
        <dbReference type="EMBL" id="SDC14220.1"/>
    </source>
</evidence>
<dbReference type="Pfam" id="PF04308">
    <property type="entry name" value="RNaseH_like"/>
    <property type="match status" value="1"/>
</dbReference>
<dbReference type="EMBL" id="FMZO01000001">
    <property type="protein sequence ID" value="SDC14220.1"/>
    <property type="molecule type" value="Genomic_DNA"/>
</dbReference>
<dbReference type="RefSeq" id="WP_090388373.1">
    <property type="nucleotide sequence ID" value="NZ_FMZO01000001.1"/>
</dbReference>
<keyword evidence="2" id="KW-1185">Reference proteome</keyword>
<gene>
    <name evidence="1" type="ORF">SAMN04487894_101434</name>
</gene>
<dbReference type="STRING" id="1285928.SAMN04487894_101434"/>
<evidence type="ECO:0000313" key="2">
    <source>
        <dbReference type="Proteomes" id="UP000198757"/>
    </source>
</evidence>
<dbReference type="Proteomes" id="UP000198757">
    <property type="component" value="Unassembled WGS sequence"/>
</dbReference>
<organism evidence="1 2">
    <name type="scientific">Niabella drilacis (strain DSM 25811 / CCM 8410 / CCUG 62505 / LMG 26954 / E90)</name>
    <dbReference type="NCBI Taxonomy" id="1285928"/>
    <lineage>
        <taxon>Bacteria</taxon>
        <taxon>Pseudomonadati</taxon>
        <taxon>Bacteroidota</taxon>
        <taxon>Chitinophagia</taxon>
        <taxon>Chitinophagales</taxon>
        <taxon>Chitinophagaceae</taxon>
        <taxon>Niabella</taxon>
    </lineage>
</organism>
<protein>
    <submittedName>
        <fullName evidence="1">Uncharacterized protein</fullName>
    </submittedName>
</protein>
<dbReference type="InterPro" id="IPR007405">
    <property type="entry name" value="Phage_KVP40_Orf299"/>
</dbReference>
<sequence>MQNKTKQWRKLTGEKITAYIEDELRGVIQRERRMGSQLKVCIGTDSQVKGADTEFATAIVFIRKGRGGFMYLNNEITQEKMSIRQRMMTEVARSIEVAYALSSVLNTHQVDMEVHVDINTDPMYKSHDALKEAIGYITGMGFVFKAKPEAFASSCCANKVVQ</sequence>
<dbReference type="PANTHER" id="PTHR39961">
    <property type="entry name" value="HYPOTHETICAL CYTOSOLIC PROTEIN"/>
    <property type="match status" value="1"/>
</dbReference>
<dbReference type="OrthoDB" id="13663at2"/>
<dbReference type="PANTHER" id="PTHR39961:SF1">
    <property type="entry name" value="DUF458 DOMAIN-CONTAINING PROTEIN"/>
    <property type="match status" value="1"/>
</dbReference>
<proteinExistence type="predicted"/>